<organism evidence="1 2">
    <name type="scientific">Eimeria brunetti</name>
    <dbReference type="NCBI Taxonomy" id="51314"/>
    <lineage>
        <taxon>Eukaryota</taxon>
        <taxon>Sar</taxon>
        <taxon>Alveolata</taxon>
        <taxon>Apicomplexa</taxon>
        <taxon>Conoidasida</taxon>
        <taxon>Coccidia</taxon>
        <taxon>Eucoccidiorida</taxon>
        <taxon>Eimeriorina</taxon>
        <taxon>Eimeriidae</taxon>
        <taxon>Eimeria</taxon>
    </lineage>
</organism>
<dbReference type="EMBL" id="HG711846">
    <property type="protein sequence ID" value="CDJ49777.1"/>
    <property type="molecule type" value="Genomic_DNA"/>
</dbReference>
<proteinExistence type="predicted"/>
<evidence type="ECO:0000313" key="1">
    <source>
        <dbReference type="EMBL" id="CDJ49777.1"/>
    </source>
</evidence>
<sequence length="113" mass="12668">MSSVLRLIVQQQRKCAAIRGSVPGSYIGDAGIGSLAAVDGSGFRRQTEGRQTEKHRFHSFHSLIMFSEEEEGGVRLPRQAVDCDVQRRGVDTPVQLDERVVTLFSEECFMEWP</sequence>
<protein>
    <submittedName>
        <fullName evidence="1">Uncharacterized protein</fullName>
    </submittedName>
</protein>
<dbReference type="AlphaFoldDB" id="U6LHB1"/>
<reference evidence="1" key="1">
    <citation type="submission" date="2013-10" db="EMBL/GenBank/DDBJ databases">
        <title>Genomic analysis of the causative agents of coccidiosis in chickens.</title>
        <authorList>
            <person name="Reid A.J."/>
            <person name="Blake D."/>
            <person name="Billington K."/>
            <person name="Browne H."/>
            <person name="Dunn M."/>
            <person name="Hung S."/>
            <person name="Kawahara F."/>
            <person name="Miranda-Saavedra D."/>
            <person name="Mourier T."/>
            <person name="Nagra H."/>
            <person name="Otto T.D."/>
            <person name="Rawlings N."/>
            <person name="Sanchez A."/>
            <person name="Sanders M."/>
            <person name="Subramaniam C."/>
            <person name="Tay Y."/>
            <person name="Dear P."/>
            <person name="Doerig C."/>
            <person name="Gruber A."/>
            <person name="Parkinson J."/>
            <person name="Shirley M."/>
            <person name="Wan K.L."/>
            <person name="Berriman M."/>
            <person name="Tomley F."/>
            <person name="Pain A."/>
        </authorList>
    </citation>
    <scope>NUCLEOTIDE SEQUENCE [LARGE SCALE GENOMIC DNA]</scope>
    <source>
        <strain evidence="1">Houghton</strain>
    </source>
</reference>
<name>U6LHB1_9EIME</name>
<keyword evidence="2" id="KW-1185">Reference proteome</keyword>
<dbReference type="Proteomes" id="UP000030750">
    <property type="component" value="Unassembled WGS sequence"/>
</dbReference>
<reference evidence="1" key="2">
    <citation type="submission" date="2013-10" db="EMBL/GenBank/DDBJ databases">
        <authorList>
            <person name="Aslett M."/>
        </authorList>
    </citation>
    <scope>NUCLEOTIDE SEQUENCE [LARGE SCALE GENOMIC DNA]</scope>
    <source>
        <strain evidence="1">Houghton</strain>
    </source>
</reference>
<gene>
    <name evidence="1" type="ORF">EBH_0084220</name>
</gene>
<evidence type="ECO:0000313" key="2">
    <source>
        <dbReference type="Proteomes" id="UP000030750"/>
    </source>
</evidence>
<dbReference type="VEuPathDB" id="ToxoDB:EBH_0084220"/>
<accession>U6LHB1</accession>